<dbReference type="EMBL" id="CACRSU010000048">
    <property type="protein sequence ID" value="VYT44890.1"/>
    <property type="molecule type" value="Genomic_DNA"/>
</dbReference>
<sequence length="30" mass="3606">MFIKKTNHLYFVDNHYFSSDHGCGYRALQL</sequence>
<dbReference type="AlphaFoldDB" id="A0A6N2WT08"/>
<name>A0A6N2WT08_9BACE</name>
<protein>
    <submittedName>
        <fullName evidence="1">Uncharacterized protein</fullName>
    </submittedName>
</protein>
<accession>A0A6N2WT08</accession>
<organism evidence="1">
    <name type="scientific">Bacteroides intestinalis</name>
    <dbReference type="NCBI Taxonomy" id="329854"/>
    <lineage>
        <taxon>Bacteria</taxon>
        <taxon>Pseudomonadati</taxon>
        <taxon>Bacteroidota</taxon>
        <taxon>Bacteroidia</taxon>
        <taxon>Bacteroidales</taxon>
        <taxon>Bacteroidaceae</taxon>
        <taxon>Bacteroides</taxon>
    </lineage>
</organism>
<proteinExistence type="predicted"/>
<reference evidence="1" key="1">
    <citation type="submission" date="2019-11" db="EMBL/GenBank/DDBJ databases">
        <authorList>
            <person name="Feng L."/>
        </authorList>
    </citation>
    <scope>NUCLEOTIDE SEQUENCE</scope>
    <source>
        <strain evidence="1">BintestinalisLFYP9</strain>
    </source>
</reference>
<evidence type="ECO:0000313" key="1">
    <source>
        <dbReference type="EMBL" id="VYT44890.1"/>
    </source>
</evidence>
<gene>
    <name evidence="1" type="ORF">BILFYP9_03756</name>
</gene>